<evidence type="ECO:0000313" key="1">
    <source>
        <dbReference type="EMBL" id="SNY46377.1"/>
    </source>
</evidence>
<accession>A0A285IF11</accession>
<reference evidence="2" key="1">
    <citation type="submission" date="2017-09" db="EMBL/GenBank/DDBJ databases">
        <authorList>
            <person name="Varghese N."/>
            <person name="Submissions S."/>
        </authorList>
    </citation>
    <scope>NUCLEOTIDE SEQUENCE [LARGE SCALE GENOMIC DNA]</scope>
    <source>
        <strain evidence="2">CGMCC 1.12461</strain>
    </source>
</reference>
<organism evidence="1 2">
    <name type="scientific">Arsukibacterium tuosuense</name>
    <dbReference type="NCBI Taxonomy" id="1323745"/>
    <lineage>
        <taxon>Bacteria</taxon>
        <taxon>Pseudomonadati</taxon>
        <taxon>Pseudomonadota</taxon>
        <taxon>Gammaproteobacteria</taxon>
        <taxon>Chromatiales</taxon>
        <taxon>Chromatiaceae</taxon>
        <taxon>Arsukibacterium</taxon>
    </lineage>
</organism>
<sequence length="259" mass="29586">MFKEIVVVKAILLIFILSLPSLAFADCNMAFRYGLLIAPDHIRFMQNTRTFVQINNDRQLFVAGEWVHLTDDDTELLQQYSQGLRKFVPEIVSLAVDGVEVGLSSIESMLSGLGSKSQQAEWQALIRETTFQFMSRFVRTGEYFYLAPQSLNELDHFLNRELKPQLSNLARHTVGAVWGALRDALRQSDSNFERTDNQGLESVEQLVDNISFGLDEKAIELEAKSALFCQRMRELDEIETSLQQRVPLLSQYDVVTEKN</sequence>
<dbReference type="Proteomes" id="UP000219353">
    <property type="component" value="Unassembled WGS sequence"/>
</dbReference>
<keyword evidence="2" id="KW-1185">Reference proteome</keyword>
<dbReference type="AlphaFoldDB" id="A0A285IF11"/>
<dbReference type="InterPro" id="IPR021307">
    <property type="entry name" value="DUF2884"/>
</dbReference>
<name>A0A285IF11_9GAMM</name>
<dbReference type="EMBL" id="OBEB01000001">
    <property type="protein sequence ID" value="SNY46377.1"/>
    <property type="molecule type" value="Genomic_DNA"/>
</dbReference>
<protein>
    <recommendedName>
        <fullName evidence="3">DUF2884 domain-containing protein</fullName>
    </recommendedName>
</protein>
<gene>
    <name evidence="1" type="ORF">SAMN06297280_1088</name>
</gene>
<dbReference type="Pfam" id="PF11101">
    <property type="entry name" value="DUF2884"/>
    <property type="match status" value="1"/>
</dbReference>
<proteinExistence type="predicted"/>
<evidence type="ECO:0008006" key="3">
    <source>
        <dbReference type="Google" id="ProtNLM"/>
    </source>
</evidence>
<evidence type="ECO:0000313" key="2">
    <source>
        <dbReference type="Proteomes" id="UP000219353"/>
    </source>
</evidence>